<dbReference type="PANTHER" id="PTHR33393:SF13">
    <property type="entry name" value="PGA BIOSYNTHESIS PROTEIN CAPA"/>
    <property type="match status" value="1"/>
</dbReference>
<sequence>MSLSRSESRQKEKAQREKRRRKTVRLSIAIAGSIILLTGAGLTLSQTGGLPDWLSFGKEQSSSDGLTGSSDDHPQVDANAPSETPGGTPEETPDASDDEAAAETPEPSAEPGIVNEAAEQVSLSFVGDMLPGEYISSIMAAKGYDFPYQQVQLYLSEPDIMAGNLELPVTTGGTPIENTPYVYKGSPDALPAMRDAGFDVMSLANNHALDQGLEGMRDTMKHLREAGIGYMGVGENDKEAFAPLLMEAKGLKVAYIGVSEVIPFATLKADSNVPGIAETYDTTRTVAAIRKAEEEADIVVVMVHWGEDGKDTAEELQRDYARQYIDAGADLVVGSHPHVLQGFETYKGKWIAYSLGNFVYASNPSGLLGETGVLDAVCDKEGDCQLKFNPMHVIESQPIPLEGEPAQKVLDRLTSVSFGVKLDNEGAIVPIQ</sequence>
<dbReference type="SMART" id="SM00854">
    <property type="entry name" value="PGA_cap"/>
    <property type="match status" value="1"/>
</dbReference>
<protein>
    <submittedName>
        <fullName evidence="4">CapA family protein</fullName>
    </submittedName>
</protein>
<feature type="region of interest" description="Disordered" evidence="2">
    <location>
        <begin position="55"/>
        <end position="114"/>
    </location>
</feature>
<reference evidence="4 5" key="1">
    <citation type="submission" date="2018-09" db="EMBL/GenBank/DDBJ databases">
        <title>Paenibacillus aracenensis nov. sp. isolated from a cave in southern Spain.</title>
        <authorList>
            <person name="Jurado V."/>
            <person name="Gutierrez-Patricio S."/>
            <person name="Gonzalez-Pimentel J.L."/>
            <person name="Miller A.Z."/>
            <person name="Laiz L."/>
            <person name="Saiz-Jimenez C."/>
        </authorList>
    </citation>
    <scope>NUCLEOTIDE SEQUENCE [LARGE SCALE GENOMIC DNA]</scope>
    <source>
        <strain evidence="4 5">DSM 22867</strain>
    </source>
</reference>
<comment type="caution">
    <text evidence="4">The sequence shown here is derived from an EMBL/GenBank/DDBJ whole genome shotgun (WGS) entry which is preliminary data.</text>
</comment>
<evidence type="ECO:0000259" key="3">
    <source>
        <dbReference type="SMART" id="SM00854"/>
    </source>
</evidence>
<proteinExistence type="inferred from homology"/>
<dbReference type="SUPFAM" id="SSF56300">
    <property type="entry name" value="Metallo-dependent phosphatases"/>
    <property type="match status" value="1"/>
</dbReference>
<comment type="similarity">
    <text evidence="1">Belongs to the CapA family.</text>
</comment>
<evidence type="ECO:0000313" key="5">
    <source>
        <dbReference type="Proteomes" id="UP000266482"/>
    </source>
</evidence>
<evidence type="ECO:0000256" key="1">
    <source>
        <dbReference type="ARBA" id="ARBA00005662"/>
    </source>
</evidence>
<dbReference type="OrthoDB" id="9810906at2"/>
<evidence type="ECO:0000313" key="4">
    <source>
        <dbReference type="EMBL" id="RIX54051.1"/>
    </source>
</evidence>
<accession>A0A3A1V2P5</accession>
<feature type="compositionally biased region" description="Basic and acidic residues" evidence="2">
    <location>
        <begin position="1"/>
        <end position="15"/>
    </location>
</feature>
<dbReference type="InterPro" id="IPR029052">
    <property type="entry name" value="Metallo-depent_PP-like"/>
</dbReference>
<dbReference type="PANTHER" id="PTHR33393">
    <property type="entry name" value="POLYGLUTAMINE SYNTHESIS ACCESSORY PROTEIN RV0574C-RELATED"/>
    <property type="match status" value="1"/>
</dbReference>
<dbReference type="InterPro" id="IPR052169">
    <property type="entry name" value="CW_Biosynth-Accessory"/>
</dbReference>
<feature type="region of interest" description="Disordered" evidence="2">
    <location>
        <begin position="1"/>
        <end position="23"/>
    </location>
</feature>
<dbReference type="RefSeq" id="WP_119598841.1">
    <property type="nucleotide sequence ID" value="NZ_QXQA01000003.1"/>
</dbReference>
<dbReference type="CDD" id="cd07381">
    <property type="entry name" value="MPP_CapA"/>
    <property type="match status" value="1"/>
</dbReference>
<evidence type="ECO:0000256" key="2">
    <source>
        <dbReference type="SAM" id="MobiDB-lite"/>
    </source>
</evidence>
<dbReference type="Proteomes" id="UP000266482">
    <property type="component" value="Unassembled WGS sequence"/>
</dbReference>
<name>A0A3A1V2P5_9BACL</name>
<dbReference type="Gene3D" id="3.60.21.10">
    <property type="match status" value="1"/>
</dbReference>
<feature type="compositionally biased region" description="Low complexity" evidence="2">
    <location>
        <begin position="102"/>
        <end position="111"/>
    </location>
</feature>
<dbReference type="AlphaFoldDB" id="A0A3A1V2P5"/>
<feature type="domain" description="Capsule synthesis protein CapA" evidence="3">
    <location>
        <begin position="122"/>
        <end position="362"/>
    </location>
</feature>
<dbReference type="Pfam" id="PF09587">
    <property type="entry name" value="PGA_cap"/>
    <property type="match status" value="1"/>
</dbReference>
<organism evidence="4 5">
    <name type="scientific">Paenibacillus nanensis</name>
    <dbReference type="NCBI Taxonomy" id="393251"/>
    <lineage>
        <taxon>Bacteria</taxon>
        <taxon>Bacillati</taxon>
        <taxon>Bacillota</taxon>
        <taxon>Bacilli</taxon>
        <taxon>Bacillales</taxon>
        <taxon>Paenibacillaceae</taxon>
        <taxon>Paenibacillus</taxon>
    </lineage>
</organism>
<gene>
    <name evidence="4" type="ORF">D3P08_07300</name>
</gene>
<feature type="compositionally biased region" description="Acidic residues" evidence="2">
    <location>
        <begin position="91"/>
        <end position="101"/>
    </location>
</feature>
<keyword evidence="5" id="KW-1185">Reference proteome</keyword>
<dbReference type="EMBL" id="QXQA01000003">
    <property type="protein sequence ID" value="RIX54051.1"/>
    <property type="molecule type" value="Genomic_DNA"/>
</dbReference>
<dbReference type="InterPro" id="IPR019079">
    <property type="entry name" value="Capsule_synth_CapA"/>
</dbReference>